<sequence length="123" mass="13037">MQAACHAFGVIGHVVQRHADRAVQPLADHAQRIAHQNAFHASRIGHRRIGGVVGGDHGDLLARLAHLRQARQADGLALRHGGCGRDGSVGGCGHAHGCASLRFQSCGESIRRTLCTPPCDDME</sequence>
<organism evidence="1">
    <name type="scientific">bioreactor metagenome</name>
    <dbReference type="NCBI Taxonomy" id="1076179"/>
    <lineage>
        <taxon>unclassified sequences</taxon>
        <taxon>metagenomes</taxon>
        <taxon>ecological metagenomes</taxon>
    </lineage>
</organism>
<dbReference type="EMBL" id="VSSQ01067684">
    <property type="protein sequence ID" value="MPN20031.1"/>
    <property type="molecule type" value="Genomic_DNA"/>
</dbReference>
<reference evidence="1" key="1">
    <citation type="submission" date="2019-08" db="EMBL/GenBank/DDBJ databases">
        <authorList>
            <person name="Kucharzyk K."/>
            <person name="Murdoch R.W."/>
            <person name="Higgins S."/>
            <person name="Loffler F."/>
        </authorList>
    </citation>
    <scope>NUCLEOTIDE SEQUENCE</scope>
</reference>
<dbReference type="AlphaFoldDB" id="A0A645FZP9"/>
<gene>
    <name evidence="1" type="ORF">SDC9_167407</name>
</gene>
<proteinExistence type="predicted"/>
<evidence type="ECO:0000313" key="1">
    <source>
        <dbReference type="EMBL" id="MPN20031.1"/>
    </source>
</evidence>
<name>A0A645FZP9_9ZZZZ</name>
<comment type="caution">
    <text evidence="1">The sequence shown here is derived from an EMBL/GenBank/DDBJ whole genome shotgun (WGS) entry which is preliminary data.</text>
</comment>
<accession>A0A645FZP9</accession>
<protein>
    <submittedName>
        <fullName evidence="1">Uncharacterized protein</fullName>
    </submittedName>
</protein>